<evidence type="ECO:0000313" key="4">
    <source>
        <dbReference type="EMBL" id="QDL91223.1"/>
    </source>
</evidence>
<reference evidence="4 5" key="1">
    <citation type="submission" date="2019-06" db="EMBL/GenBank/DDBJ databases">
        <title>Genome sequence of Rhodobacteraceae bacterium D4M1.</title>
        <authorList>
            <person name="Cao J."/>
        </authorList>
    </citation>
    <scope>NUCLEOTIDE SEQUENCE [LARGE SCALE GENOMIC DNA]</scope>
    <source>
        <strain evidence="4 5">D4M1</strain>
    </source>
</reference>
<dbReference type="GO" id="GO:0005886">
    <property type="term" value="C:plasma membrane"/>
    <property type="evidence" value="ECO:0007669"/>
    <property type="project" value="TreeGrafter"/>
</dbReference>
<dbReference type="GO" id="GO:0004713">
    <property type="term" value="F:protein tyrosine kinase activity"/>
    <property type="evidence" value="ECO:0007669"/>
    <property type="project" value="TreeGrafter"/>
</dbReference>
<sequence length="438" mass="50557">MTQSGADDKSLLASRNRAVVEARRAERKAARLAEQLRSRDERLTARKKPKQPKQPLPVIEVPRLPETEELRARPRMRHWVILVSFVFLVLLPCALWNWYLQTRAADEYVSHASFTVRNNDPLASTDLLSQLVSPTTAEASDSTILYSYILSQEMVEKVSRELDLRKMWNRPEGDWLYTLGDDTSVEALQSYWHSMVNLTYEQNQGIIGLDVRAFTPQDARAIALSILHYSDLLVNRLSEAAQEDAVRYARNDLNDARERLDALRERIRKFRIDNRLIAPEIEATQQFALLTTLQQMQTNEILNRAQLLDTTRQNDPRLATADRRIAAIGEQIAKERTRLGSAETTDDRDLAALLYRWEELRTDLEFSGKAYLNAQASYLLARSEARRQTRYLATHIQPTMPETPTYPQRVILGLLVSFLILVGWLVSVFVYYNVRDRR</sequence>
<keyword evidence="4" id="KW-0762">Sugar transport</keyword>
<feature type="transmembrane region" description="Helical" evidence="3">
    <location>
        <begin position="79"/>
        <end position="99"/>
    </location>
</feature>
<dbReference type="OrthoDB" id="7800844at2"/>
<feature type="coiled-coil region" evidence="1">
    <location>
        <begin position="246"/>
        <end position="273"/>
    </location>
</feature>
<proteinExistence type="predicted"/>
<keyword evidence="3" id="KW-0812">Transmembrane</keyword>
<accession>A0A5B8FYH9</accession>
<keyword evidence="4" id="KW-0813">Transport</keyword>
<dbReference type="PANTHER" id="PTHR32309:SF13">
    <property type="entry name" value="FERRIC ENTEROBACTIN TRANSPORT PROTEIN FEPE"/>
    <property type="match status" value="1"/>
</dbReference>
<dbReference type="KEGG" id="ppru:FDP22_05175"/>
<feature type="region of interest" description="Disordered" evidence="2">
    <location>
        <begin position="36"/>
        <end position="57"/>
    </location>
</feature>
<keyword evidence="3" id="KW-1133">Transmembrane helix</keyword>
<evidence type="ECO:0000256" key="2">
    <source>
        <dbReference type="SAM" id="MobiDB-lite"/>
    </source>
</evidence>
<evidence type="ECO:0000256" key="3">
    <source>
        <dbReference type="SAM" id="Phobius"/>
    </source>
</evidence>
<gene>
    <name evidence="4" type="ORF">FDP22_05175</name>
</gene>
<dbReference type="Proteomes" id="UP000305888">
    <property type="component" value="Chromosome"/>
</dbReference>
<keyword evidence="5" id="KW-1185">Reference proteome</keyword>
<organism evidence="4 5">
    <name type="scientific">Paroceanicella profunda</name>
    <dbReference type="NCBI Taxonomy" id="2579971"/>
    <lineage>
        <taxon>Bacteria</taxon>
        <taxon>Pseudomonadati</taxon>
        <taxon>Pseudomonadota</taxon>
        <taxon>Alphaproteobacteria</taxon>
        <taxon>Rhodobacterales</taxon>
        <taxon>Paracoccaceae</taxon>
        <taxon>Paroceanicella</taxon>
    </lineage>
</organism>
<dbReference type="RefSeq" id="WP_138575621.1">
    <property type="nucleotide sequence ID" value="NZ_CP040818.1"/>
</dbReference>
<evidence type="ECO:0000313" key="5">
    <source>
        <dbReference type="Proteomes" id="UP000305888"/>
    </source>
</evidence>
<dbReference type="InterPro" id="IPR050445">
    <property type="entry name" value="Bact_polysacc_biosynth/exp"/>
</dbReference>
<keyword evidence="3" id="KW-0472">Membrane</keyword>
<keyword evidence="1" id="KW-0175">Coiled coil</keyword>
<evidence type="ECO:0000256" key="1">
    <source>
        <dbReference type="SAM" id="Coils"/>
    </source>
</evidence>
<protein>
    <submittedName>
        <fullName evidence="4">Sugar transporter</fullName>
    </submittedName>
</protein>
<name>A0A5B8FYH9_9RHOB</name>
<dbReference type="EMBL" id="CP040818">
    <property type="protein sequence ID" value="QDL91223.1"/>
    <property type="molecule type" value="Genomic_DNA"/>
</dbReference>
<feature type="transmembrane region" description="Helical" evidence="3">
    <location>
        <begin position="410"/>
        <end position="432"/>
    </location>
</feature>
<dbReference type="PANTHER" id="PTHR32309">
    <property type="entry name" value="TYROSINE-PROTEIN KINASE"/>
    <property type="match status" value="1"/>
</dbReference>
<dbReference type="AlphaFoldDB" id="A0A5B8FYH9"/>